<keyword evidence="3" id="KW-0285">Flavoprotein</keyword>
<dbReference type="EMBL" id="ADLJ01000023">
    <property type="protein sequence ID" value="EHE98254.1"/>
    <property type="molecule type" value="Genomic_DNA"/>
</dbReference>
<protein>
    <recommendedName>
        <fullName evidence="2">Probable nitronate monooxygenase</fullName>
    </recommendedName>
</protein>
<dbReference type="PATRIC" id="fig|742733.3.peg.3017"/>
<feature type="coiled-coil region" evidence="6">
    <location>
        <begin position="240"/>
        <end position="277"/>
    </location>
</feature>
<comment type="caution">
    <text evidence="7">The sequence shown here is derived from an EMBL/GenBank/DDBJ whole genome shotgun (WGS) entry which is preliminary data.</text>
</comment>
<dbReference type="HOGENOM" id="CLU_038732_1_1_9"/>
<keyword evidence="6" id="KW-0175">Coiled coil</keyword>
<dbReference type="Pfam" id="PF03060">
    <property type="entry name" value="NMO"/>
    <property type="match status" value="2"/>
</dbReference>
<keyword evidence="4" id="KW-0288">FMN</keyword>
<sequence>MSKNQLCKVLGIKKPVIQGPMAWVSTAPLAAAVSEAGGLGVLGVGFAPIDVMISQIEDTKKLTNQPFGINVVMIPEMLDAVTEVALKEKPPVIYADTVLGLDVNLCKKYFGIWHNGGMKIIVKASTLDDAVIAEAGGADVVIVKGWEGGGHVTFEATTVLVPQAADRLSIPVVASGGIADGRGMAAAVALGADGFEMGTVFLACSEGTIPEAAKQAVVNAKDMENVITGLSTGEPCRQIKNKLSDELLQIERTYLAAEAAEKMKDVAEGSLKKAMLEGDVENGAVMAGQIAPLVTSIRPVAEIIDTALEECRQVLQNMTQFNF</sequence>
<evidence type="ECO:0000256" key="4">
    <source>
        <dbReference type="ARBA" id="ARBA00022643"/>
    </source>
</evidence>
<evidence type="ECO:0000256" key="5">
    <source>
        <dbReference type="ARBA" id="ARBA00023002"/>
    </source>
</evidence>
<accession>G5HJZ3</accession>
<dbReference type="PANTHER" id="PTHR32332">
    <property type="entry name" value="2-NITROPROPANE DIOXYGENASE"/>
    <property type="match status" value="1"/>
</dbReference>
<dbReference type="SUPFAM" id="SSF51412">
    <property type="entry name" value="Inosine monophosphate dehydrogenase (IMPDH)"/>
    <property type="match status" value="1"/>
</dbReference>
<dbReference type="Proteomes" id="UP000003763">
    <property type="component" value="Unassembled WGS sequence"/>
</dbReference>
<organism evidence="7 8">
    <name type="scientific">[Clostridium] citroniae WAL-17108</name>
    <dbReference type="NCBI Taxonomy" id="742733"/>
    <lineage>
        <taxon>Bacteria</taxon>
        <taxon>Bacillati</taxon>
        <taxon>Bacillota</taxon>
        <taxon>Clostridia</taxon>
        <taxon>Lachnospirales</taxon>
        <taxon>Lachnospiraceae</taxon>
        <taxon>Enterocloster</taxon>
    </lineage>
</organism>
<proteinExistence type="predicted"/>
<evidence type="ECO:0000313" key="8">
    <source>
        <dbReference type="Proteomes" id="UP000003763"/>
    </source>
</evidence>
<dbReference type="AlphaFoldDB" id="G5HJZ3"/>
<dbReference type="GO" id="GO:0018580">
    <property type="term" value="F:nitronate monooxygenase activity"/>
    <property type="evidence" value="ECO:0007669"/>
    <property type="project" value="InterPro"/>
</dbReference>
<reference evidence="7 8" key="1">
    <citation type="submission" date="2011-08" db="EMBL/GenBank/DDBJ databases">
        <title>The Genome Sequence of Clostridium citroniae WAL-17108.</title>
        <authorList>
            <consortium name="The Broad Institute Genome Sequencing Platform"/>
            <person name="Earl A."/>
            <person name="Ward D."/>
            <person name="Feldgarden M."/>
            <person name="Gevers D."/>
            <person name="Finegold S.M."/>
            <person name="Summanen P.H."/>
            <person name="Molitoris D.R."/>
            <person name="Vaisanen M.L."/>
            <person name="Daigneault M."/>
            <person name="Allen-Vercoe E."/>
            <person name="Young S.K."/>
            <person name="Zeng Q."/>
            <person name="Gargeya S."/>
            <person name="Fitzgerald M."/>
            <person name="Haas B."/>
            <person name="Abouelleil A."/>
            <person name="Alvarado L."/>
            <person name="Arachchi H.M."/>
            <person name="Berlin A."/>
            <person name="Brown A."/>
            <person name="Chapman S.B."/>
            <person name="Chen Z."/>
            <person name="Dunbar C."/>
            <person name="Freedman E."/>
            <person name="Gearin G."/>
            <person name="Gellesch M."/>
            <person name="Goldberg J."/>
            <person name="Griggs A."/>
            <person name="Gujja S."/>
            <person name="Heiman D."/>
            <person name="Howarth C."/>
            <person name="Larson L."/>
            <person name="Lui A."/>
            <person name="MacDonald P.J.P."/>
            <person name="Montmayeur A."/>
            <person name="Murphy C."/>
            <person name="Neiman D."/>
            <person name="Pearson M."/>
            <person name="Priest M."/>
            <person name="Roberts A."/>
            <person name="Saif S."/>
            <person name="Shea T."/>
            <person name="Shenoy N."/>
            <person name="Sisk P."/>
            <person name="Stolte C."/>
            <person name="Sykes S."/>
            <person name="Wortman J."/>
            <person name="Nusbaum C."/>
            <person name="Birren B."/>
        </authorList>
    </citation>
    <scope>NUCLEOTIDE SEQUENCE [LARGE SCALE GENOMIC DNA]</scope>
    <source>
        <strain evidence="7 8">WAL-17108</strain>
    </source>
</reference>
<evidence type="ECO:0000256" key="1">
    <source>
        <dbReference type="ARBA" id="ARBA00003535"/>
    </source>
</evidence>
<dbReference type="InterPro" id="IPR004136">
    <property type="entry name" value="NMO"/>
</dbReference>
<dbReference type="PANTHER" id="PTHR32332:SF20">
    <property type="entry name" value="2-NITROPROPANE DIOXYGENASE-LIKE PROTEIN"/>
    <property type="match status" value="1"/>
</dbReference>
<evidence type="ECO:0000256" key="2">
    <source>
        <dbReference type="ARBA" id="ARBA00013457"/>
    </source>
</evidence>
<keyword evidence="5" id="KW-0560">Oxidoreductase</keyword>
<dbReference type="CDD" id="cd04730">
    <property type="entry name" value="NPD_like"/>
    <property type="match status" value="1"/>
</dbReference>
<name>G5HJZ3_9FIRM</name>
<dbReference type="RefSeq" id="WP_007863148.1">
    <property type="nucleotide sequence ID" value="NZ_JH376422.1"/>
</dbReference>
<evidence type="ECO:0000313" key="7">
    <source>
        <dbReference type="EMBL" id="EHE98254.1"/>
    </source>
</evidence>
<gene>
    <name evidence="7" type="ORF">HMPREF9469_02905</name>
</gene>
<dbReference type="eggNOG" id="COG2070">
    <property type="taxonomic scope" value="Bacteria"/>
</dbReference>
<dbReference type="InterPro" id="IPR013785">
    <property type="entry name" value="Aldolase_TIM"/>
</dbReference>
<evidence type="ECO:0000256" key="6">
    <source>
        <dbReference type="SAM" id="Coils"/>
    </source>
</evidence>
<evidence type="ECO:0000256" key="3">
    <source>
        <dbReference type="ARBA" id="ARBA00022630"/>
    </source>
</evidence>
<comment type="function">
    <text evidence="1">Nitronate monooxygenase that uses molecular oxygen to catalyze the oxidative denitrification of alkyl nitronates. Acts on propionate 3-nitronate (P3N), the presumed physiological substrate. Probably functions in the detoxification of P3N, a metabolic poison produced by plants and fungi as a defense mechanism.</text>
</comment>
<dbReference type="Gene3D" id="3.20.20.70">
    <property type="entry name" value="Aldolase class I"/>
    <property type="match status" value="1"/>
</dbReference>